<dbReference type="EMBL" id="NIRI02000056">
    <property type="protein sequence ID" value="KAG5442571.1"/>
    <property type="molecule type" value="Genomic_DNA"/>
</dbReference>
<reference evidence="6 7" key="2">
    <citation type="journal article" date="2021" name="Genomics">
        <title>High-quality reference genome for Clonorchis sinensis.</title>
        <authorList>
            <person name="Young N.D."/>
            <person name="Stroehlein A.J."/>
            <person name="Kinkar L."/>
            <person name="Wang T."/>
            <person name="Sohn W.M."/>
            <person name="Chang B.C.H."/>
            <person name="Kaur P."/>
            <person name="Weisz D."/>
            <person name="Dudchenko O."/>
            <person name="Aiden E.L."/>
            <person name="Korhonen P.K."/>
            <person name="Gasser R.B."/>
        </authorList>
    </citation>
    <scope>NUCLEOTIDE SEQUENCE [LARGE SCALE GENOMIC DNA]</scope>
    <source>
        <strain evidence="6">Cs-k2</strain>
    </source>
</reference>
<dbReference type="SUPFAM" id="SSF52540">
    <property type="entry name" value="P-loop containing nucleoside triphosphate hydrolases"/>
    <property type="match status" value="1"/>
</dbReference>
<feature type="compositionally biased region" description="Polar residues" evidence="5">
    <location>
        <begin position="430"/>
        <end position="447"/>
    </location>
</feature>
<feature type="compositionally biased region" description="Polar residues" evidence="5">
    <location>
        <begin position="494"/>
        <end position="504"/>
    </location>
</feature>
<dbReference type="InterPro" id="IPR051995">
    <property type="entry name" value="Ciliary_GTPase"/>
</dbReference>
<dbReference type="PRINTS" id="PR00328">
    <property type="entry name" value="SAR1GTPBP"/>
</dbReference>
<feature type="binding site" evidence="4">
    <location>
        <position position="48"/>
    </location>
    <ligand>
        <name>Mg(2+)</name>
        <dbReference type="ChEBI" id="CHEBI:18420"/>
    </ligand>
</feature>
<feature type="binding site" evidence="3">
    <location>
        <position position="70"/>
    </location>
    <ligand>
        <name>GTP</name>
        <dbReference type="ChEBI" id="CHEBI:37565"/>
    </ligand>
</feature>
<comment type="caution">
    <text evidence="6">The sequence shown here is derived from an EMBL/GenBank/DDBJ whole genome shotgun (WGS) entry which is preliminary data.</text>
</comment>
<feature type="binding site" evidence="3">
    <location>
        <begin position="24"/>
        <end position="31"/>
    </location>
    <ligand>
        <name>GTP</name>
        <dbReference type="ChEBI" id="CHEBI:37565"/>
    </ligand>
</feature>
<dbReference type="PANTHER" id="PTHR46090">
    <property type="entry name" value="ADP-RIBOSYLATION FACTOR-LIKE PROTEIN 13B"/>
    <property type="match status" value="1"/>
</dbReference>
<evidence type="ECO:0000256" key="3">
    <source>
        <dbReference type="PIRSR" id="PIRSR606689-1"/>
    </source>
</evidence>
<protein>
    <submittedName>
        <fullName evidence="6">ADP-ribosylation factor-like protein 13B</fullName>
    </submittedName>
</protein>
<evidence type="ECO:0000256" key="4">
    <source>
        <dbReference type="PIRSR" id="PIRSR606689-2"/>
    </source>
</evidence>
<dbReference type="NCBIfam" id="TIGR00231">
    <property type="entry name" value="small_GTP"/>
    <property type="match status" value="1"/>
</dbReference>
<feature type="binding site" evidence="3">
    <location>
        <begin position="126"/>
        <end position="129"/>
    </location>
    <ligand>
        <name>GTP</name>
        <dbReference type="ChEBI" id="CHEBI:37565"/>
    </ligand>
</feature>
<dbReference type="Proteomes" id="UP000286415">
    <property type="component" value="Unassembled WGS sequence"/>
</dbReference>
<evidence type="ECO:0000256" key="1">
    <source>
        <dbReference type="ARBA" id="ARBA00022741"/>
    </source>
</evidence>
<dbReference type="GO" id="GO:0060170">
    <property type="term" value="C:ciliary membrane"/>
    <property type="evidence" value="ECO:0007669"/>
    <property type="project" value="TreeGrafter"/>
</dbReference>
<keyword evidence="4" id="KW-0460">Magnesium</keyword>
<reference evidence="6 7" key="1">
    <citation type="journal article" date="2018" name="Biotechnol. Adv.">
        <title>Improved genomic resources and new bioinformatic workflow for the carcinogenic parasite Clonorchis sinensis: Biotechnological implications.</title>
        <authorList>
            <person name="Wang D."/>
            <person name="Korhonen P.K."/>
            <person name="Gasser R.B."/>
            <person name="Young N.D."/>
        </authorList>
    </citation>
    <scope>NUCLEOTIDE SEQUENCE [LARGE SCALE GENOMIC DNA]</scope>
    <source>
        <strain evidence="6">Cs-k2</strain>
    </source>
</reference>
<feature type="region of interest" description="Disordered" evidence="5">
    <location>
        <begin position="232"/>
        <end position="363"/>
    </location>
</feature>
<evidence type="ECO:0000256" key="5">
    <source>
        <dbReference type="SAM" id="MobiDB-lite"/>
    </source>
</evidence>
<feature type="compositionally biased region" description="Polar residues" evidence="5">
    <location>
        <begin position="468"/>
        <end position="484"/>
    </location>
</feature>
<sequence length="530" mass="59417">MNSCFPFIRCKKKDIKEIYLVILGLDNAGKTTTTRSIKGISSDLVAPTVGFDRIEFSTGKFHVNLYDLGGGRTIRDIWKTYFAEVHGVIFVVDSSDTERLSECRAVLSKLLAHSSVSGKPVLLLANKKDVAEALDEPELIEALKLDQLVNQFRCPCRLERCCALLTKHKKLDKAIRTGLRWLLTYIESQLPDLEKRIRLDTEKQAREQALEREARRERVRLARERRERLDIQQDSNGVLTSADGGSDRTYSVTSSKHSDHTGKMGDGRMEEHGTPSRRLTVIDLESKINRGDNSEGRRESVRSMSSLPPMFNQTPQPMVSRDLKLFPPPSRKSTKQDSASLLHSSEAKRQIDSAGNFDNNSLNRMNTESMQIEELDSLEVGDLSTGDAEQIPSTYLKKFPKENHYKLERATGENGYQPKSQKPTPRGSLASESKQSPLRASNVSNPLTPMFRVEEGCGRPPPVVDALYTSQSKDYSSTTTSAETRPSDPHPFSSYLTLASSTKRPSPFARIFTPSINKLHPYDPGQRNGK</sequence>
<keyword evidence="1 3" id="KW-0547">Nucleotide-binding</keyword>
<keyword evidence="7" id="KW-1185">Reference proteome</keyword>
<dbReference type="GO" id="GO:0046872">
    <property type="term" value="F:metal ion binding"/>
    <property type="evidence" value="ECO:0007669"/>
    <property type="project" value="UniProtKB-KW"/>
</dbReference>
<dbReference type="InterPro" id="IPR006689">
    <property type="entry name" value="Small_GTPase_ARF/SAR"/>
</dbReference>
<feature type="compositionally biased region" description="Basic and acidic residues" evidence="5">
    <location>
        <begin position="284"/>
        <end position="301"/>
    </location>
</feature>
<evidence type="ECO:0000256" key="2">
    <source>
        <dbReference type="ARBA" id="ARBA00023134"/>
    </source>
</evidence>
<dbReference type="Gene3D" id="3.40.50.300">
    <property type="entry name" value="P-loop containing nucleotide triphosphate hydrolases"/>
    <property type="match status" value="1"/>
</dbReference>
<dbReference type="FunFam" id="3.40.50.300:FF:000415">
    <property type="entry name" value="ADP-ribosylation factor-like GTPase 13B"/>
    <property type="match status" value="1"/>
</dbReference>
<keyword evidence="4" id="KW-0479">Metal-binding</keyword>
<dbReference type="PROSITE" id="PS51417">
    <property type="entry name" value="ARF"/>
    <property type="match status" value="1"/>
</dbReference>
<organism evidence="6 7">
    <name type="scientific">Clonorchis sinensis</name>
    <name type="common">Chinese liver fluke</name>
    <dbReference type="NCBI Taxonomy" id="79923"/>
    <lineage>
        <taxon>Eukaryota</taxon>
        <taxon>Metazoa</taxon>
        <taxon>Spiralia</taxon>
        <taxon>Lophotrochozoa</taxon>
        <taxon>Platyhelminthes</taxon>
        <taxon>Trematoda</taxon>
        <taxon>Digenea</taxon>
        <taxon>Opisthorchiida</taxon>
        <taxon>Opisthorchiata</taxon>
        <taxon>Opisthorchiidae</taxon>
        <taxon>Clonorchis</taxon>
    </lineage>
</organism>
<feature type="region of interest" description="Disordered" evidence="5">
    <location>
        <begin position="409"/>
        <end position="530"/>
    </location>
</feature>
<accession>A0A8T1M1D3</accession>
<dbReference type="PANTHER" id="PTHR46090:SF2">
    <property type="entry name" value="ADP-RIBOSYLATION FACTOR-LIKE PROTEIN 13B"/>
    <property type="match status" value="1"/>
</dbReference>
<name>A0A8T1M1D3_CLOSI</name>
<dbReference type="GO" id="GO:0005525">
    <property type="term" value="F:GTP binding"/>
    <property type="evidence" value="ECO:0007669"/>
    <property type="project" value="UniProtKB-KW"/>
</dbReference>
<gene>
    <name evidence="6" type="ORF">CSKR_108190</name>
</gene>
<dbReference type="SMART" id="SM00177">
    <property type="entry name" value="ARF"/>
    <property type="match status" value="1"/>
</dbReference>
<feature type="binding site" evidence="4">
    <location>
        <position position="31"/>
    </location>
    <ligand>
        <name>Mg(2+)</name>
        <dbReference type="ChEBI" id="CHEBI:18420"/>
    </ligand>
</feature>
<dbReference type="SMART" id="SM00178">
    <property type="entry name" value="SAR"/>
    <property type="match status" value="1"/>
</dbReference>
<dbReference type="GO" id="GO:0097730">
    <property type="term" value="C:non-motile cilium"/>
    <property type="evidence" value="ECO:0007669"/>
    <property type="project" value="TreeGrafter"/>
</dbReference>
<keyword evidence="2 3" id="KW-0342">GTP-binding</keyword>
<proteinExistence type="predicted"/>
<feature type="compositionally biased region" description="Polar residues" evidence="5">
    <location>
        <begin position="302"/>
        <end position="317"/>
    </location>
</feature>
<dbReference type="InterPro" id="IPR027417">
    <property type="entry name" value="P-loop_NTPase"/>
</dbReference>
<dbReference type="OrthoDB" id="14717at2759"/>
<dbReference type="GO" id="GO:0097500">
    <property type="term" value="P:receptor localization to non-motile cilium"/>
    <property type="evidence" value="ECO:0007669"/>
    <property type="project" value="TreeGrafter"/>
</dbReference>
<dbReference type="Pfam" id="PF00025">
    <property type="entry name" value="Arf"/>
    <property type="match status" value="1"/>
</dbReference>
<feature type="compositionally biased region" description="Basic and acidic residues" evidence="5">
    <location>
        <begin position="256"/>
        <end position="274"/>
    </location>
</feature>
<evidence type="ECO:0000313" key="7">
    <source>
        <dbReference type="Proteomes" id="UP000286415"/>
    </source>
</evidence>
<evidence type="ECO:0000313" key="6">
    <source>
        <dbReference type="EMBL" id="KAG5442571.1"/>
    </source>
</evidence>
<dbReference type="AlphaFoldDB" id="A0A8T1M1D3"/>
<dbReference type="GO" id="GO:1905515">
    <property type="term" value="P:non-motile cilium assembly"/>
    <property type="evidence" value="ECO:0007669"/>
    <property type="project" value="TreeGrafter"/>
</dbReference>
<dbReference type="InterPro" id="IPR005225">
    <property type="entry name" value="Small_GTP-bd"/>
</dbReference>
<dbReference type="GO" id="GO:0003924">
    <property type="term" value="F:GTPase activity"/>
    <property type="evidence" value="ECO:0007669"/>
    <property type="project" value="InterPro"/>
</dbReference>